<keyword evidence="6" id="KW-0732">Signal</keyword>
<protein>
    <submittedName>
        <fullName evidence="8">Coagulation factor XI</fullName>
    </submittedName>
</protein>
<dbReference type="InterPro" id="IPR009003">
    <property type="entry name" value="Peptidase_S1_PA"/>
</dbReference>
<dbReference type="EMBL" id="QCYY01002274">
    <property type="protein sequence ID" value="ROT71606.1"/>
    <property type="molecule type" value="Genomic_DNA"/>
</dbReference>
<reference evidence="8 9" key="2">
    <citation type="submission" date="2019-01" db="EMBL/GenBank/DDBJ databases">
        <title>The decoding of complex shrimp genome reveals the adaptation for benthos swimmer, frequently molting mechanism and breeding impact on genome.</title>
        <authorList>
            <person name="Sun Y."/>
            <person name="Gao Y."/>
            <person name="Yu Y."/>
        </authorList>
    </citation>
    <scope>NUCLEOTIDE SEQUENCE [LARGE SCALE GENOMIC DNA]</scope>
    <source>
        <tissue evidence="8">Muscle</tissue>
    </source>
</reference>
<dbReference type="InterPro" id="IPR050127">
    <property type="entry name" value="Serine_Proteases_S1"/>
</dbReference>
<dbReference type="PANTHER" id="PTHR24264:SF65">
    <property type="entry name" value="SRCR DOMAIN-CONTAINING PROTEIN"/>
    <property type="match status" value="1"/>
</dbReference>
<evidence type="ECO:0000313" key="8">
    <source>
        <dbReference type="EMBL" id="ROT71606.1"/>
    </source>
</evidence>
<accession>A0A3R7MAR2</accession>
<evidence type="ECO:0000256" key="1">
    <source>
        <dbReference type="ARBA" id="ARBA00004613"/>
    </source>
</evidence>
<dbReference type="Proteomes" id="UP000283509">
    <property type="component" value="Unassembled WGS sequence"/>
</dbReference>
<keyword evidence="3" id="KW-0645">Protease</keyword>
<feature type="domain" description="Peptidase S1" evidence="7">
    <location>
        <begin position="1"/>
        <end position="134"/>
    </location>
</feature>
<gene>
    <name evidence="8" type="ORF">C7M84_010057</name>
</gene>
<dbReference type="InterPro" id="IPR043504">
    <property type="entry name" value="Peptidase_S1_PA_chymotrypsin"/>
</dbReference>
<reference evidence="8 9" key="1">
    <citation type="submission" date="2018-04" db="EMBL/GenBank/DDBJ databases">
        <authorList>
            <person name="Zhang X."/>
            <person name="Yuan J."/>
            <person name="Li F."/>
            <person name="Xiang J."/>
        </authorList>
    </citation>
    <scope>NUCLEOTIDE SEQUENCE [LARGE SCALE GENOMIC DNA]</scope>
    <source>
        <tissue evidence="8">Muscle</tissue>
    </source>
</reference>
<evidence type="ECO:0000256" key="6">
    <source>
        <dbReference type="SAM" id="SignalP"/>
    </source>
</evidence>
<feature type="signal peptide" evidence="6">
    <location>
        <begin position="1"/>
        <end position="16"/>
    </location>
</feature>
<name>A0A3R7MAR2_PENVA</name>
<dbReference type="OrthoDB" id="6337023at2759"/>
<dbReference type="PROSITE" id="PS50240">
    <property type="entry name" value="TRYPSIN_DOM"/>
    <property type="match status" value="1"/>
</dbReference>
<evidence type="ECO:0000256" key="4">
    <source>
        <dbReference type="ARBA" id="ARBA00022801"/>
    </source>
</evidence>
<dbReference type="Gene3D" id="2.40.10.10">
    <property type="entry name" value="Trypsin-like serine proteases"/>
    <property type="match status" value="2"/>
</dbReference>
<evidence type="ECO:0000256" key="5">
    <source>
        <dbReference type="ARBA" id="ARBA00022825"/>
    </source>
</evidence>
<keyword evidence="5" id="KW-0720">Serine protease</keyword>
<dbReference type="SUPFAM" id="SSF50494">
    <property type="entry name" value="Trypsin-like serine proteases"/>
    <property type="match status" value="1"/>
</dbReference>
<keyword evidence="4" id="KW-0378">Hydrolase</keyword>
<comment type="subcellular location">
    <subcellularLocation>
        <location evidence="1">Secreted</location>
    </subcellularLocation>
</comment>
<proteinExistence type="predicted"/>
<feature type="chain" id="PRO_5018776342" evidence="6">
    <location>
        <begin position="17"/>
        <end position="135"/>
    </location>
</feature>
<evidence type="ECO:0000313" key="9">
    <source>
        <dbReference type="Proteomes" id="UP000283509"/>
    </source>
</evidence>
<organism evidence="8 9">
    <name type="scientific">Penaeus vannamei</name>
    <name type="common">Whiteleg shrimp</name>
    <name type="synonym">Litopenaeus vannamei</name>
    <dbReference type="NCBI Taxonomy" id="6689"/>
    <lineage>
        <taxon>Eukaryota</taxon>
        <taxon>Metazoa</taxon>
        <taxon>Ecdysozoa</taxon>
        <taxon>Arthropoda</taxon>
        <taxon>Crustacea</taxon>
        <taxon>Multicrustacea</taxon>
        <taxon>Malacostraca</taxon>
        <taxon>Eumalacostraca</taxon>
        <taxon>Eucarida</taxon>
        <taxon>Decapoda</taxon>
        <taxon>Dendrobranchiata</taxon>
        <taxon>Penaeoidea</taxon>
        <taxon>Penaeidae</taxon>
        <taxon>Penaeus</taxon>
    </lineage>
</organism>
<dbReference type="Pfam" id="PF00089">
    <property type="entry name" value="Trypsin"/>
    <property type="match status" value="1"/>
</dbReference>
<evidence type="ECO:0000256" key="3">
    <source>
        <dbReference type="ARBA" id="ARBA00022670"/>
    </source>
</evidence>
<dbReference type="InterPro" id="IPR001254">
    <property type="entry name" value="Trypsin_dom"/>
</dbReference>
<sequence>MFYLFFILITFNFTFSSFVPQTSHNFVFVHDLVSTVALPSDYQEPSNGTICTAVGWGYTVEGGDVSSDLRYVDLPYLTDEECRTSTGRTPATRADPLCDGVQQGIVSWGSGCDAYPAVYTQVSHYLDWIKINMEA</sequence>
<dbReference type="AlphaFoldDB" id="A0A3R7MAR2"/>
<dbReference type="GO" id="GO:0004252">
    <property type="term" value="F:serine-type endopeptidase activity"/>
    <property type="evidence" value="ECO:0007669"/>
    <property type="project" value="InterPro"/>
</dbReference>
<keyword evidence="2" id="KW-0964">Secreted</keyword>
<dbReference type="SMART" id="SM00020">
    <property type="entry name" value="Tryp_SPc"/>
    <property type="match status" value="1"/>
</dbReference>
<comment type="caution">
    <text evidence="8">The sequence shown here is derived from an EMBL/GenBank/DDBJ whole genome shotgun (WGS) entry which is preliminary data.</text>
</comment>
<dbReference type="GO" id="GO:0005615">
    <property type="term" value="C:extracellular space"/>
    <property type="evidence" value="ECO:0007669"/>
    <property type="project" value="TreeGrafter"/>
</dbReference>
<evidence type="ECO:0000259" key="7">
    <source>
        <dbReference type="PROSITE" id="PS50240"/>
    </source>
</evidence>
<keyword evidence="9" id="KW-1185">Reference proteome</keyword>
<dbReference type="GO" id="GO:0006508">
    <property type="term" value="P:proteolysis"/>
    <property type="evidence" value="ECO:0007669"/>
    <property type="project" value="UniProtKB-KW"/>
</dbReference>
<evidence type="ECO:0000256" key="2">
    <source>
        <dbReference type="ARBA" id="ARBA00022525"/>
    </source>
</evidence>
<dbReference type="PANTHER" id="PTHR24264">
    <property type="entry name" value="TRYPSIN-RELATED"/>
    <property type="match status" value="1"/>
</dbReference>